<dbReference type="EMBL" id="BOOY01000005">
    <property type="protein sequence ID" value="GIJ01690.1"/>
    <property type="molecule type" value="Genomic_DNA"/>
</dbReference>
<proteinExistence type="predicted"/>
<dbReference type="Proteomes" id="UP000652013">
    <property type="component" value="Unassembled WGS sequence"/>
</dbReference>
<organism evidence="2 3">
    <name type="scientific">Spirilliplanes yamanashiensis</name>
    <dbReference type="NCBI Taxonomy" id="42233"/>
    <lineage>
        <taxon>Bacteria</taxon>
        <taxon>Bacillati</taxon>
        <taxon>Actinomycetota</taxon>
        <taxon>Actinomycetes</taxon>
        <taxon>Micromonosporales</taxon>
        <taxon>Micromonosporaceae</taxon>
        <taxon>Spirilliplanes</taxon>
    </lineage>
</organism>
<evidence type="ECO:0000259" key="1">
    <source>
        <dbReference type="Pfam" id="PF00501"/>
    </source>
</evidence>
<accession>A0A8J3Y5G2</accession>
<name>A0A8J3Y5G2_9ACTN</name>
<dbReference type="SUPFAM" id="SSF56801">
    <property type="entry name" value="Acetyl-CoA synthetase-like"/>
    <property type="match status" value="1"/>
</dbReference>
<dbReference type="InterPro" id="IPR042099">
    <property type="entry name" value="ANL_N_sf"/>
</dbReference>
<dbReference type="PANTHER" id="PTHR24096">
    <property type="entry name" value="LONG-CHAIN-FATTY-ACID--COA LIGASE"/>
    <property type="match status" value="1"/>
</dbReference>
<dbReference type="Pfam" id="PF00501">
    <property type="entry name" value="AMP-binding"/>
    <property type="match status" value="1"/>
</dbReference>
<comment type="caution">
    <text evidence="2">The sequence shown here is derived from an EMBL/GenBank/DDBJ whole genome shotgun (WGS) entry which is preliminary data.</text>
</comment>
<keyword evidence="3" id="KW-1185">Reference proteome</keyword>
<feature type="domain" description="AMP-dependent synthetase/ligase" evidence="1">
    <location>
        <begin position="54"/>
        <end position="342"/>
    </location>
</feature>
<dbReference type="AlphaFoldDB" id="A0A8J3Y5G2"/>
<sequence length="471" mass="47379">MCDPAGTEIDGVTGTDMLTALLTDPFDDPFAEPVLPEPGASLVDGRTGGVLGGAHLAAAVTAAAGVLASAQPGLVLALAPRTVSTVLAWLGAVQARRPIALIDPALGPEALDELVRRYRPAAVLGVAGRPEPLPPPGYAAAAWPLLGDVWTGPGATGAHPELCLLLATSARTGSPTLVRHSRAGVLAQAAAVAAAAGIGPAGATATTMPLHHASGLAMVNAHLALGGRVTLGAGPATTLALTPGAVRELDGFPGTVLQAGGRMRPADALAARAGRLLLSYGQAEAGRMAVLPAELLAERAGAAGLPVRGGRFGVRDLDLGRPLATGVTGELVFAGPGVMMGYASGAHDLVRGDDLGGDLPTGDLGHVDADGVVTVTGRIRRTGTVLGTRISLDDVEQMLRHRGPVAAVDGDDRLVVWTEQATAEQRADIRAELAGRTGLDGAGIDVRDLPALPLLASGSVDYGRLRELSTT</sequence>
<reference evidence="2" key="1">
    <citation type="submission" date="2021-01" db="EMBL/GenBank/DDBJ databases">
        <title>Whole genome shotgun sequence of Spirilliplanes yamanashiensis NBRC 15828.</title>
        <authorList>
            <person name="Komaki H."/>
            <person name="Tamura T."/>
        </authorList>
    </citation>
    <scope>NUCLEOTIDE SEQUENCE</scope>
    <source>
        <strain evidence="2">NBRC 15828</strain>
    </source>
</reference>
<evidence type="ECO:0000313" key="2">
    <source>
        <dbReference type="EMBL" id="GIJ01690.1"/>
    </source>
</evidence>
<gene>
    <name evidence="2" type="ORF">Sya03_10420</name>
</gene>
<protein>
    <submittedName>
        <fullName evidence="2">AMP-dependent acyl-CoA synthetase</fullName>
    </submittedName>
</protein>
<evidence type="ECO:0000313" key="3">
    <source>
        <dbReference type="Proteomes" id="UP000652013"/>
    </source>
</evidence>
<dbReference type="InterPro" id="IPR000873">
    <property type="entry name" value="AMP-dep_synth/lig_dom"/>
</dbReference>
<dbReference type="Gene3D" id="3.40.50.12780">
    <property type="entry name" value="N-terminal domain of ligase-like"/>
    <property type="match status" value="1"/>
</dbReference>